<evidence type="ECO:0000256" key="2">
    <source>
        <dbReference type="ARBA" id="ARBA00023125"/>
    </source>
</evidence>
<dbReference type="PRINTS" id="PR00032">
    <property type="entry name" value="HTHARAC"/>
</dbReference>
<dbReference type="GO" id="GO:0043565">
    <property type="term" value="F:sequence-specific DNA binding"/>
    <property type="evidence" value="ECO:0007669"/>
    <property type="project" value="InterPro"/>
</dbReference>
<evidence type="ECO:0000256" key="3">
    <source>
        <dbReference type="ARBA" id="ARBA00023163"/>
    </source>
</evidence>
<evidence type="ECO:0000256" key="1">
    <source>
        <dbReference type="ARBA" id="ARBA00023015"/>
    </source>
</evidence>
<accession>A0A4R6X6T2</accession>
<dbReference type="Proteomes" id="UP000295729">
    <property type="component" value="Unassembled WGS sequence"/>
</dbReference>
<dbReference type="InterPro" id="IPR009057">
    <property type="entry name" value="Homeodomain-like_sf"/>
</dbReference>
<organism evidence="6 7">
    <name type="scientific">Marinomonas communis</name>
    <dbReference type="NCBI Taxonomy" id="28254"/>
    <lineage>
        <taxon>Bacteria</taxon>
        <taxon>Pseudomonadati</taxon>
        <taxon>Pseudomonadota</taxon>
        <taxon>Gammaproteobacteria</taxon>
        <taxon>Oceanospirillales</taxon>
        <taxon>Oceanospirillaceae</taxon>
        <taxon>Marinomonas</taxon>
    </lineage>
</organism>
<dbReference type="OrthoDB" id="9814125at2"/>
<keyword evidence="2" id="KW-0238">DNA-binding</keyword>
<reference evidence="6 7" key="1">
    <citation type="submission" date="2019-03" db="EMBL/GenBank/DDBJ databases">
        <title>Genomic Encyclopedia of Type Strains, Phase IV (KMG-IV): sequencing the most valuable type-strain genomes for metagenomic binning, comparative biology and taxonomic classification.</title>
        <authorList>
            <person name="Goeker M."/>
        </authorList>
    </citation>
    <scope>NUCLEOTIDE SEQUENCE [LARGE SCALE GENOMIC DNA]</scope>
    <source>
        <strain evidence="6 7">DSM 5604</strain>
    </source>
</reference>
<feature type="domain" description="HTH araC/xylS-type" evidence="5">
    <location>
        <begin position="178"/>
        <end position="276"/>
    </location>
</feature>
<gene>
    <name evidence="6" type="ORF">C8D85_0108</name>
</gene>
<dbReference type="RefSeq" id="WP_133559413.1">
    <property type="nucleotide sequence ID" value="NZ_SNZA01000001.1"/>
</dbReference>
<evidence type="ECO:0000313" key="6">
    <source>
        <dbReference type="EMBL" id="TDR14762.1"/>
    </source>
</evidence>
<name>A0A4R6X6T2_9GAMM</name>
<dbReference type="GO" id="GO:0003700">
    <property type="term" value="F:DNA-binding transcription factor activity"/>
    <property type="evidence" value="ECO:0007669"/>
    <property type="project" value="InterPro"/>
</dbReference>
<proteinExistence type="predicted"/>
<dbReference type="Gene3D" id="1.10.10.60">
    <property type="entry name" value="Homeodomain-like"/>
    <property type="match status" value="1"/>
</dbReference>
<keyword evidence="7" id="KW-1185">Reference proteome</keyword>
<protein>
    <submittedName>
        <fullName evidence="6">AraC family transcriptional activator of pobA</fullName>
    </submittedName>
</protein>
<feature type="region of interest" description="Disordered" evidence="4">
    <location>
        <begin position="275"/>
        <end position="296"/>
    </location>
</feature>
<evidence type="ECO:0000256" key="4">
    <source>
        <dbReference type="SAM" id="MobiDB-lite"/>
    </source>
</evidence>
<dbReference type="Pfam" id="PF12833">
    <property type="entry name" value="HTH_18"/>
    <property type="match status" value="1"/>
</dbReference>
<comment type="caution">
    <text evidence="6">The sequence shown here is derived from an EMBL/GenBank/DDBJ whole genome shotgun (WGS) entry which is preliminary data.</text>
</comment>
<dbReference type="SUPFAM" id="SSF46689">
    <property type="entry name" value="Homeodomain-like"/>
    <property type="match status" value="1"/>
</dbReference>
<dbReference type="PANTHER" id="PTHR43280:SF32">
    <property type="entry name" value="TRANSCRIPTIONAL REGULATORY PROTEIN"/>
    <property type="match status" value="1"/>
</dbReference>
<dbReference type="InterPro" id="IPR020449">
    <property type="entry name" value="Tscrpt_reg_AraC-type_HTH"/>
</dbReference>
<dbReference type="PANTHER" id="PTHR43280">
    <property type="entry name" value="ARAC-FAMILY TRANSCRIPTIONAL REGULATOR"/>
    <property type="match status" value="1"/>
</dbReference>
<dbReference type="EMBL" id="SNZA01000001">
    <property type="protein sequence ID" value="TDR14762.1"/>
    <property type="molecule type" value="Genomic_DNA"/>
</dbReference>
<evidence type="ECO:0000259" key="5">
    <source>
        <dbReference type="PROSITE" id="PS01124"/>
    </source>
</evidence>
<dbReference type="PROSITE" id="PS01124">
    <property type="entry name" value="HTH_ARAC_FAMILY_2"/>
    <property type="match status" value="1"/>
</dbReference>
<dbReference type="SMART" id="SM00342">
    <property type="entry name" value="HTH_ARAC"/>
    <property type="match status" value="1"/>
</dbReference>
<evidence type="ECO:0000313" key="7">
    <source>
        <dbReference type="Proteomes" id="UP000295729"/>
    </source>
</evidence>
<keyword evidence="3" id="KW-0804">Transcription</keyword>
<keyword evidence="1" id="KW-0805">Transcription regulation</keyword>
<sequence length="296" mass="33833">MIQEIVGTRIHFESFVAGLQPRSHSLNSADKRAFYYLVVQQEGHSVIRCDEQSHTLQSASVAVISLNSSAKLDMRGGSQLWLIGFDEALRSMIIGNEVDGPKIKQLLQQPSLLSLSANELERTFIPLIQLFESEIKEDKKRSLVILSSLLRVLLLQSHRVLQDHSSVTSESNDEILVQQFQQLIEVCFKQRVPLTYYCEQMNLTYDRLHDVCRRALGKTPKELLSERTLMDAIYRLKKLPDSIQTISNDLGFSDSSQFSHFFKKKVGCSPKQYRQQQKESHQLSTASKLADFSDWP</sequence>
<dbReference type="AlphaFoldDB" id="A0A4R6X6T2"/>
<dbReference type="InterPro" id="IPR018060">
    <property type="entry name" value="HTH_AraC"/>
</dbReference>